<dbReference type="Proteomes" id="UP000002077">
    <property type="component" value="Chromosome"/>
</dbReference>
<reference evidence="3 4" key="1">
    <citation type="journal article" date="2010" name="BMC Genomics">
        <title>Complete genome sequence and lifestyle of black-pigmented Corynebacterium aurimucosum ATCC 700975 (formerly C. nigricans CN-1) isolated from a vaginal swab of a woman with spontaneous abortion.</title>
        <authorList>
            <person name="Trost E."/>
            <person name="Gotker S."/>
            <person name="Schneider J."/>
            <person name="Schneiker-Bekel S."/>
            <person name="Szczepanowski R."/>
            <person name="Tilker A."/>
            <person name="Viehoever P."/>
            <person name="Arnold W."/>
            <person name="Bekel T."/>
            <person name="Blom J."/>
            <person name="Gartemann K.H."/>
            <person name="Linke B."/>
            <person name="Goesmann A."/>
            <person name="Puhler A."/>
            <person name="Shukla S.K."/>
            <person name="Tauch A."/>
        </authorList>
    </citation>
    <scope>NUCLEOTIDE SEQUENCE [LARGE SCALE GENOMIC DNA]</scope>
    <source>
        <strain evidence="4">ATCC 700975 / DSM 44827 / CIP 107346 / CN-1</strain>
    </source>
</reference>
<organism evidence="3 4">
    <name type="scientific">Corynebacterium aurimucosum (strain ATCC 700975 / DSM 44827 / CIP 107346 / CN-1)</name>
    <name type="common">Corynebacterium nigricans</name>
    <dbReference type="NCBI Taxonomy" id="548476"/>
    <lineage>
        <taxon>Bacteria</taxon>
        <taxon>Bacillati</taxon>
        <taxon>Actinomycetota</taxon>
        <taxon>Actinomycetes</taxon>
        <taxon>Mycobacteriales</taxon>
        <taxon>Corynebacteriaceae</taxon>
        <taxon>Corynebacterium</taxon>
    </lineage>
</organism>
<dbReference type="EMBL" id="CP001601">
    <property type="protein sequence ID" value="ACP32108.1"/>
    <property type="molecule type" value="Genomic_DNA"/>
</dbReference>
<evidence type="ECO:0000313" key="4">
    <source>
        <dbReference type="Proteomes" id="UP000002077"/>
    </source>
</evidence>
<sequence>MSMSPQSEGSPRHRAQRMPRRPAQGRASAQAKVAPPVSLANPHDAHLKPSALPSAIQWLAIGLFVVAVVVSGFYAVFEHWRRATLLLGGALMWLAVVRLTCDSSRVGVLAVRSRRFDACFTGILGAAMAFLAFSIDALGS</sequence>
<dbReference type="AlphaFoldDB" id="C3PLA4"/>
<gene>
    <name evidence="3" type="ordered locus">cauri_0511</name>
</gene>
<evidence type="ECO:0000256" key="1">
    <source>
        <dbReference type="SAM" id="MobiDB-lite"/>
    </source>
</evidence>
<dbReference type="HOGENOM" id="CLU_152435_0_0_11"/>
<evidence type="ECO:0000313" key="3">
    <source>
        <dbReference type="EMBL" id="ACP32108.1"/>
    </source>
</evidence>
<protein>
    <submittedName>
        <fullName evidence="3">Putative membrane protein</fullName>
    </submittedName>
</protein>
<name>C3PLA4_CORA7</name>
<keyword evidence="2" id="KW-1133">Transmembrane helix</keyword>
<feature type="region of interest" description="Disordered" evidence="1">
    <location>
        <begin position="1"/>
        <end position="27"/>
    </location>
</feature>
<keyword evidence="2" id="KW-0812">Transmembrane</keyword>
<feature type="transmembrane region" description="Helical" evidence="2">
    <location>
        <begin position="55"/>
        <end position="76"/>
    </location>
</feature>
<keyword evidence="4" id="KW-1185">Reference proteome</keyword>
<dbReference type="eggNOG" id="ENOG5033CNM">
    <property type="taxonomic scope" value="Bacteria"/>
</dbReference>
<dbReference type="STRING" id="548476.cauri_0511"/>
<dbReference type="InterPro" id="IPR021385">
    <property type="entry name" value="DUF3017"/>
</dbReference>
<evidence type="ECO:0000256" key="2">
    <source>
        <dbReference type="SAM" id="Phobius"/>
    </source>
</evidence>
<keyword evidence="2" id="KW-0472">Membrane</keyword>
<accession>C3PLA4</accession>
<proteinExistence type="predicted"/>
<dbReference type="Pfam" id="PF11222">
    <property type="entry name" value="DUF3017"/>
    <property type="match status" value="1"/>
</dbReference>
<feature type="transmembrane region" description="Helical" evidence="2">
    <location>
        <begin position="120"/>
        <end position="139"/>
    </location>
</feature>
<dbReference type="KEGG" id="car:cauri_0511"/>